<evidence type="ECO:0000256" key="6">
    <source>
        <dbReference type="SAM" id="MobiDB-lite"/>
    </source>
</evidence>
<dbReference type="PANTHER" id="PTHR33048">
    <property type="entry name" value="PTH11-LIKE INTEGRAL MEMBRANE PROTEIN (AFU_ORTHOLOGUE AFUA_5G11245)"/>
    <property type="match status" value="1"/>
</dbReference>
<feature type="transmembrane region" description="Helical" evidence="7">
    <location>
        <begin position="251"/>
        <end position="269"/>
    </location>
</feature>
<feature type="compositionally biased region" description="Basic and acidic residues" evidence="6">
    <location>
        <begin position="325"/>
        <end position="334"/>
    </location>
</feature>
<feature type="transmembrane region" description="Helical" evidence="7">
    <location>
        <begin position="93"/>
        <end position="119"/>
    </location>
</feature>
<feature type="transmembrane region" description="Helical" evidence="7">
    <location>
        <begin position="177"/>
        <end position="199"/>
    </location>
</feature>
<dbReference type="Proteomes" id="UP001150941">
    <property type="component" value="Unassembled WGS sequence"/>
</dbReference>
<dbReference type="PANTHER" id="PTHR33048:SF155">
    <property type="entry name" value="INTEGRAL MEMBRANE PROTEIN"/>
    <property type="match status" value="1"/>
</dbReference>
<evidence type="ECO:0000259" key="8">
    <source>
        <dbReference type="Pfam" id="PF20684"/>
    </source>
</evidence>
<dbReference type="GeneID" id="83198738"/>
<dbReference type="Pfam" id="PF20684">
    <property type="entry name" value="Fung_rhodopsin"/>
    <property type="match status" value="1"/>
</dbReference>
<comment type="similarity">
    <text evidence="5">Belongs to the SAT4 family.</text>
</comment>
<dbReference type="GO" id="GO:0016020">
    <property type="term" value="C:membrane"/>
    <property type="evidence" value="ECO:0007669"/>
    <property type="project" value="UniProtKB-SubCell"/>
</dbReference>
<evidence type="ECO:0000256" key="1">
    <source>
        <dbReference type="ARBA" id="ARBA00004141"/>
    </source>
</evidence>
<keyword evidence="2 7" id="KW-0812">Transmembrane</keyword>
<feature type="domain" description="Rhodopsin" evidence="8">
    <location>
        <begin position="33"/>
        <end position="274"/>
    </location>
</feature>
<comment type="subcellular location">
    <subcellularLocation>
        <location evidence="1">Membrane</location>
        <topology evidence="1">Multi-pass membrane protein</topology>
    </subcellularLocation>
</comment>
<feature type="region of interest" description="Disordered" evidence="6">
    <location>
        <begin position="277"/>
        <end position="334"/>
    </location>
</feature>
<keyword evidence="3 7" id="KW-1133">Transmembrane helix</keyword>
<protein>
    <recommendedName>
        <fullName evidence="8">Rhodopsin domain-containing protein</fullName>
    </recommendedName>
</protein>
<name>A0A9W9PI26_9EURO</name>
<evidence type="ECO:0000313" key="9">
    <source>
        <dbReference type="EMBL" id="KAJ5247155.1"/>
    </source>
</evidence>
<dbReference type="OrthoDB" id="5429740at2759"/>
<proteinExistence type="inferred from homology"/>
<evidence type="ECO:0000256" key="7">
    <source>
        <dbReference type="SAM" id="Phobius"/>
    </source>
</evidence>
<evidence type="ECO:0000256" key="3">
    <source>
        <dbReference type="ARBA" id="ARBA00022989"/>
    </source>
</evidence>
<dbReference type="InterPro" id="IPR049326">
    <property type="entry name" value="Rhodopsin_dom_fungi"/>
</dbReference>
<sequence>MAFLSQRSVYDEGPEFLRDVWALAGVAILIFVLRIVAKFRIRKLGLDDFLMGCALCLALVGCALITVGVHYGFGQKVGDLSEEAASKVIMFDYLAQTFGLAAGAFGRISFIVFILGLLTSRLWQQVVLWILVALQITVNAVFIVILFVQCPGHQSAIWQHSDKEKCWSTHVQADYGYVQGGFNAATDLYLALFSTVIFWRLNLKVRVKLGLVALLGLGLFAMAAAIIKTVQTRILATPDTDPTIATVNYDRWLFIETYLVIITASIPNIRSLLKSRKSKGSTQHTHELSSRYASGSRHSGRIRGRVSSIDGKRMVNADETASDDETWRRDEHDSTYESQCSRESVIICV</sequence>
<feature type="transmembrane region" description="Helical" evidence="7">
    <location>
        <begin position="211"/>
        <end position="231"/>
    </location>
</feature>
<evidence type="ECO:0000313" key="10">
    <source>
        <dbReference type="Proteomes" id="UP001150941"/>
    </source>
</evidence>
<reference evidence="9" key="2">
    <citation type="journal article" date="2023" name="IMA Fungus">
        <title>Comparative genomic study of the Penicillium genus elucidates a diverse pangenome and 15 lateral gene transfer events.</title>
        <authorList>
            <person name="Petersen C."/>
            <person name="Sorensen T."/>
            <person name="Nielsen M.R."/>
            <person name="Sondergaard T.E."/>
            <person name="Sorensen J.L."/>
            <person name="Fitzpatrick D.A."/>
            <person name="Frisvad J.C."/>
            <person name="Nielsen K.L."/>
        </authorList>
    </citation>
    <scope>NUCLEOTIDE SEQUENCE</scope>
    <source>
        <strain evidence="9">IBT 19713</strain>
    </source>
</reference>
<evidence type="ECO:0000256" key="2">
    <source>
        <dbReference type="ARBA" id="ARBA00022692"/>
    </source>
</evidence>
<dbReference type="EMBL" id="JAPQKS010000002">
    <property type="protein sequence ID" value="KAJ5247155.1"/>
    <property type="molecule type" value="Genomic_DNA"/>
</dbReference>
<evidence type="ECO:0000256" key="5">
    <source>
        <dbReference type="ARBA" id="ARBA00038359"/>
    </source>
</evidence>
<dbReference type="InterPro" id="IPR052337">
    <property type="entry name" value="SAT4-like"/>
</dbReference>
<accession>A0A9W9PI26</accession>
<feature type="transmembrane region" description="Helical" evidence="7">
    <location>
        <begin position="49"/>
        <end position="73"/>
    </location>
</feature>
<comment type="caution">
    <text evidence="9">The sequence shown here is derived from an EMBL/GenBank/DDBJ whole genome shotgun (WGS) entry which is preliminary data.</text>
</comment>
<keyword evidence="4 7" id="KW-0472">Membrane</keyword>
<reference evidence="9" key="1">
    <citation type="submission" date="2022-11" db="EMBL/GenBank/DDBJ databases">
        <authorList>
            <person name="Petersen C."/>
        </authorList>
    </citation>
    <scope>NUCLEOTIDE SEQUENCE</scope>
    <source>
        <strain evidence="9">IBT 19713</strain>
    </source>
</reference>
<organism evidence="9 10">
    <name type="scientific">Penicillium chermesinum</name>
    <dbReference type="NCBI Taxonomy" id="63820"/>
    <lineage>
        <taxon>Eukaryota</taxon>
        <taxon>Fungi</taxon>
        <taxon>Dikarya</taxon>
        <taxon>Ascomycota</taxon>
        <taxon>Pezizomycotina</taxon>
        <taxon>Eurotiomycetes</taxon>
        <taxon>Eurotiomycetidae</taxon>
        <taxon>Eurotiales</taxon>
        <taxon>Aspergillaceae</taxon>
        <taxon>Penicillium</taxon>
    </lineage>
</organism>
<keyword evidence="10" id="KW-1185">Reference proteome</keyword>
<feature type="transmembrane region" description="Helical" evidence="7">
    <location>
        <begin position="126"/>
        <end position="148"/>
    </location>
</feature>
<feature type="transmembrane region" description="Helical" evidence="7">
    <location>
        <begin position="20"/>
        <end position="37"/>
    </location>
</feature>
<dbReference type="AlphaFoldDB" id="A0A9W9PI26"/>
<dbReference type="RefSeq" id="XP_058334576.1">
    <property type="nucleotide sequence ID" value="XM_058471435.1"/>
</dbReference>
<evidence type="ECO:0000256" key="4">
    <source>
        <dbReference type="ARBA" id="ARBA00023136"/>
    </source>
</evidence>
<gene>
    <name evidence="9" type="ORF">N7468_002138</name>
</gene>